<organism evidence="3 5">
    <name type="scientific">Flavobacterium gawalongense</name>
    <dbReference type="NCBI Taxonomy" id="2594432"/>
    <lineage>
        <taxon>Bacteria</taxon>
        <taxon>Pseudomonadati</taxon>
        <taxon>Bacteroidota</taxon>
        <taxon>Flavobacteriia</taxon>
        <taxon>Flavobacteriales</taxon>
        <taxon>Flavobacteriaceae</taxon>
        <taxon>Flavobacterium</taxon>
    </lineage>
</organism>
<feature type="domain" description="GIY-YIG" evidence="1">
    <location>
        <begin position="9"/>
        <end position="53"/>
    </location>
</feature>
<dbReference type="Proteomes" id="UP000318528">
    <property type="component" value="Unassembled WGS sequence"/>
</dbReference>
<proteinExistence type="predicted"/>
<dbReference type="InterPro" id="IPR035901">
    <property type="entry name" value="GIY-YIG_endonuc_sf"/>
</dbReference>
<keyword evidence="4" id="KW-1185">Reference proteome</keyword>
<gene>
    <name evidence="3" type="ORF">FNW11_11900</name>
    <name evidence="2" type="ORF">FNW12_12695</name>
</gene>
<dbReference type="Gene3D" id="3.40.1440.10">
    <property type="entry name" value="GIY-YIG endonuclease"/>
    <property type="match status" value="1"/>
</dbReference>
<dbReference type="PROSITE" id="PS50164">
    <property type="entry name" value="GIY_YIG"/>
    <property type="match status" value="1"/>
</dbReference>
<accession>A0A553BIZ3</accession>
<reference evidence="4 5" key="1">
    <citation type="submission" date="2019-07" db="EMBL/GenBank/DDBJ databases">
        <title>Novel species of Flavobacterium.</title>
        <authorList>
            <person name="Liu Q."/>
            <person name="Xin Y.-H."/>
        </authorList>
    </citation>
    <scope>NUCLEOTIDE SEQUENCE [LARGE SCALE GENOMIC DNA]</scope>
    <source>
        <strain evidence="2 4">GSP39</strain>
        <strain evidence="3 5">GSR22</strain>
    </source>
</reference>
<dbReference type="Pfam" id="PF01541">
    <property type="entry name" value="GIY-YIG"/>
    <property type="match status" value="1"/>
</dbReference>
<dbReference type="RefSeq" id="WP_143388250.1">
    <property type="nucleotide sequence ID" value="NZ_VJZM01000025.1"/>
</dbReference>
<sequence length="53" mass="6296">MIEFTEGYHSYYVYIITNKYSSTYYIGMTNKLGVRLQQHKENIEKGINPTCRV</sequence>
<dbReference type="EMBL" id="VJZL01000021">
    <property type="protein sequence ID" value="TRX08215.1"/>
    <property type="molecule type" value="Genomic_DNA"/>
</dbReference>
<dbReference type="SUPFAM" id="SSF82771">
    <property type="entry name" value="GIY-YIG endonuclease"/>
    <property type="match status" value="1"/>
</dbReference>
<evidence type="ECO:0000313" key="3">
    <source>
        <dbReference type="EMBL" id="TRX08215.1"/>
    </source>
</evidence>
<dbReference type="Proteomes" id="UP000318669">
    <property type="component" value="Unassembled WGS sequence"/>
</dbReference>
<dbReference type="OrthoDB" id="9807770at2"/>
<evidence type="ECO:0000259" key="1">
    <source>
        <dbReference type="PROSITE" id="PS50164"/>
    </source>
</evidence>
<comment type="caution">
    <text evidence="3">The sequence shown here is derived from an EMBL/GenBank/DDBJ whole genome shotgun (WGS) entry which is preliminary data.</text>
</comment>
<name>A0A553BIZ3_9FLAO</name>
<evidence type="ECO:0000313" key="5">
    <source>
        <dbReference type="Proteomes" id="UP000318669"/>
    </source>
</evidence>
<dbReference type="EMBL" id="VJZN01000023">
    <property type="protein sequence ID" value="TRX04792.1"/>
    <property type="molecule type" value="Genomic_DNA"/>
</dbReference>
<evidence type="ECO:0000313" key="2">
    <source>
        <dbReference type="EMBL" id="TRX04792.1"/>
    </source>
</evidence>
<dbReference type="InterPro" id="IPR000305">
    <property type="entry name" value="GIY-YIG_endonuc"/>
</dbReference>
<evidence type="ECO:0000313" key="4">
    <source>
        <dbReference type="Proteomes" id="UP000318528"/>
    </source>
</evidence>
<protein>
    <recommendedName>
        <fullName evidence="1">GIY-YIG domain-containing protein</fullName>
    </recommendedName>
</protein>
<dbReference type="AlphaFoldDB" id="A0A553BIZ3"/>